<gene>
    <name evidence="1" type="ORF">Cs308_0295</name>
</gene>
<protein>
    <submittedName>
        <fullName evidence="1">Uncharacterized protein</fullName>
    </submittedName>
</protein>
<dbReference type="AlphaFoldDB" id="A0A1A9HX16"/>
<dbReference type="KEGG" id="csaz:Cs308_0295"/>
<dbReference type="EMBL" id="CP014639">
    <property type="protein sequence ID" value="ANH78466.1"/>
    <property type="molecule type" value="Genomic_DNA"/>
</dbReference>
<dbReference type="PATRIC" id="fig|1806891.3.peg.287"/>
<dbReference type="STRING" id="1806891.Cs308_0295"/>
<reference evidence="1 2" key="1">
    <citation type="submission" date="2016-03" db="EMBL/GenBank/DDBJ databases">
        <title>Culture-independent genomics supports pathogen discovery for uncultivable bacteria within the genus Chlamydia.</title>
        <authorList>
            <person name="Taylor-Brown A."/>
            <person name="Bachmann N.L."/>
            <person name="Borel N."/>
            <person name="Polkinghorne A."/>
        </authorList>
    </citation>
    <scope>NUCLEOTIDE SEQUENCE [LARGE SCALE GENOMIC DNA]</scope>
    <source>
        <strain evidence="1 2">2742-308</strain>
    </source>
</reference>
<keyword evidence="2" id="KW-1185">Reference proteome</keyword>
<name>A0A1A9HX16_9CHLA</name>
<accession>A0A1A9HX16</accession>
<evidence type="ECO:0000313" key="1">
    <source>
        <dbReference type="EMBL" id="ANH78466.1"/>
    </source>
</evidence>
<proteinExistence type="predicted"/>
<dbReference type="Proteomes" id="UP000078162">
    <property type="component" value="Chromosome"/>
</dbReference>
<organism evidence="1 2">
    <name type="scientific">Candidatus Chlamydia sanziniae</name>
    <dbReference type="NCBI Taxonomy" id="1806891"/>
    <lineage>
        <taxon>Bacteria</taxon>
        <taxon>Pseudomonadati</taxon>
        <taxon>Chlamydiota</taxon>
        <taxon>Chlamydiia</taxon>
        <taxon>Chlamydiales</taxon>
        <taxon>Chlamydiaceae</taxon>
        <taxon>Chlamydia/Chlamydophila group</taxon>
        <taxon>Chlamydia</taxon>
    </lineage>
</organism>
<sequence>MLIKNTLFDYFALTKNNQEKFAINTTLVPQQQTIPLLFFSSLVCYN</sequence>
<evidence type="ECO:0000313" key="2">
    <source>
        <dbReference type="Proteomes" id="UP000078162"/>
    </source>
</evidence>